<dbReference type="InterPro" id="IPR001544">
    <property type="entry name" value="Aminotrans_IV"/>
</dbReference>
<comment type="cofactor">
    <cofactor evidence="1">
        <name>pyridoxal 5'-phosphate</name>
        <dbReference type="ChEBI" id="CHEBI:597326"/>
    </cofactor>
</comment>
<keyword evidence="5" id="KW-0289">Folate biosynthesis</keyword>
<dbReference type="GO" id="GO:0008153">
    <property type="term" value="P:4-aminobenzoate biosynthetic process"/>
    <property type="evidence" value="ECO:0007669"/>
    <property type="project" value="UniProtKB-UniRule"/>
</dbReference>
<dbReference type="RefSeq" id="WP_052897876.1">
    <property type="nucleotide sequence ID" value="NZ_JRXE01000004.1"/>
</dbReference>
<dbReference type="CDD" id="cd01559">
    <property type="entry name" value="ADCL_like"/>
    <property type="match status" value="1"/>
</dbReference>
<dbReference type="InterPro" id="IPR036038">
    <property type="entry name" value="Aminotransferase-like"/>
</dbReference>
<sequence length="265" mass="29477">MVWINGERQDKLAVSDRAVQFGDGCFTTARVRAGKVDWLPDHLLRLQQGASRLLMDGVDWSALEAEMIYAAQQQQDGVLKAVITRGSGGRGYSAAGCQQPTRIVSLSDYPAHYHRLRASGARLALSPVRLGQNPLLAGIKHLNRLEQVLIRTQLEQTGADEALVLDTAGRLVECCAANLFWREGQQVFTPLLTQSGVNGTMRQRIIMLLEQQGIHWQEVSVEMSALAQADEVLICNALMPILPVYQIEEWRYSSRLLFDLVSPHC</sequence>
<accession>A0A0L7TI72</accession>
<dbReference type="STRING" id="1560201.NG42_03435"/>
<comment type="similarity">
    <text evidence="2">Belongs to the class-IV pyridoxal-phosphate-dependent aminotransferase family.</text>
</comment>
<evidence type="ECO:0000256" key="12">
    <source>
        <dbReference type="NCBIfam" id="TIGR03461"/>
    </source>
</evidence>
<evidence type="ECO:0000256" key="5">
    <source>
        <dbReference type="ARBA" id="ARBA00022909"/>
    </source>
</evidence>
<comment type="function">
    <text evidence="10">Involved in the biosynthesis of p-aminobenzoate (PABA), a precursor of tetrahydrofolate. Converts 4-amino-4-deoxychorismate into 4-aminobenzoate (PABA) and pyruvate.</text>
</comment>
<evidence type="ECO:0000256" key="11">
    <source>
        <dbReference type="ARBA" id="ARBA00069174"/>
    </source>
</evidence>
<dbReference type="SUPFAM" id="SSF56752">
    <property type="entry name" value="D-aminoacid aminotransferase-like PLP-dependent enzymes"/>
    <property type="match status" value="1"/>
</dbReference>
<evidence type="ECO:0000256" key="2">
    <source>
        <dbReference type="ARBA" id="ARBA00009320"/>
    </source>
</evidence>
<evidence type="ECO:0000256" key="9">
    <source>
        <dbReference type="ARBA" id="ARBA00049529"/>
    </source>
</evidence>
<dbReference type="InterPro" id="IPR050571">
    <property type="entry name" value="Class-IV_PLP-Dep_Aminotrnsfr"/>
</dbReference>
<evidence type="ECO:0000313" key="16">
    <source>
        <dbReference type="Proteomes" id="UP000037088"/>
    </source>
</evidence>
<dbReference type="EMBL" id="JRXF01000002">
    <property type="protein sequence ID" value="KOC95044.1"/>
    <property type="molecule type" value="Genomic_DNA"/>
</dbReference>
<evidence type="ECO:0000313" key="13">
    <source>
        <dbReference type="EMBL" id="KOC91830.1"/>
    </source>
</evidence>
<dbReference type="OrthoDB" id="9805628at2"/>
<evidence type="ECO:0000256" key="3">
    <source>
        <dbReference type="ARBA" id="ARBA00011738"/>
    </source>
</evidence>
<keyword evidence="4" id="KW-0663">Pyridoxal phosphate</keyword>
<dbReference type="Gene3D" id="3.30.470.10">
    <property type="match status" value="1"/>
</dbReference>
<comment type="pathway">
    <text evidence="7">Cofactor biosynthesis; tetrahydrofolate biosynthesis; 4-aminobenzoate from chorismate: step 2/2.</text>
</comment>
<comment type="caution">
    <text evidence="14">The sequence shown here is derived from an EMBL/GenBank/DDBJ whole genome shotgun (WGS) entry which is preliminary data.</text>
</comment>
<evidence type="ECO:0000313" key="15">
    <source>
        <dbReference type="Proteomes" id="UP000036851"/>
    </source>
</evidence>
<reference evidence="15 16" key="1">
    <citation type="journal article" date="2015" name="Int. J. Syst. Evol. Microbiol.">
        <title>Erwinia iniecta sp. nov., isolated from Russian wheat aphids (Diuraphis noxia).</title>
        <authorList>
            <person name="Campillo T."/>
            <person name="Luna E."/>
            <person name="Portier P."/>
            <person name="Fischer-Le Saux M."/>
            <person name="Lapitan N."/>
            <person name="Tisserat N.A."/>
            <person name="Leach J.E."/>
        </authorList>
    </citation>
    <scope>NUCLEOTIDE SEQUENCE [LARGE SCALE GENOMIC DNA]</scope>
    <source>
        <strain evidence="13 16">B120</strain>
        <strain evidence="14 15">B149</strain>
    </source>
</reference>
<dbReference type="Proteomes" id="UP000036851">
    <property type="component" value="Unassembled WGS sequence"/>
</dbReference>
<evidence type="ECO:0000256" key="1">
    <source>
        <dbReference type="ARBA" id="ARBA00001933"/>
    </source>
</evidence>
<dbReference type="NCBIfam" id="TIGR03461">
    <property type="entry name" value="pabC_Proteo"/>
    <property type="match status" value="1"/>
</dbReference>
<proteinExistence type="inferred from homology"/>
<evidence type="ECO:0000313" key="14">
    <source>
        <dbReference type="EMBL" id="KOC95044.1"/>
    </source>
</evidence>
<dbReference type="PANTHER" id="PTHR42743">
    <property type="entry name" value="AMINO-ACID AMINOTRANSFERASE"/>
    <property type="match status" value="1"/>
</dbReference>
<keyword evidence="6 14" id="KW-0456">Lyase</keyword>
<comment type="catalytic activity">
    <reaction evidence="9">
        <text>4-amino-4-deoxychorismate = 4-aminobenzoate + pyruvate + H(+)</text>
        <dbReference type="Rhea" id="RHEA:16201"/>
        <dbReference type="ChEBI" id="CHEBI:15361"/>
        <dbReference type="ChEBI" id="CHEBI:15378"/>
        <dbReference type="ChEBI" id="CHEBI:17836"/>
        <dbReference type="ChEBI" id="CHEBI:58406"/>
        <dbReference type="EC" id="4.1.3.38"/>
    </reaction>
</comment>
<dbReference type="InterPro" id="IPR017824">
    <property type="entry name" value="Aminodeoxychorismate_lyase_IV"/>
</dbReference>
<dbReference type="EC" id="4.1.3.38" evidence="8 12"/>
<dbReference type="InterPro" id="IPR043132">
    <property type="entry name" value="BCAT-like_C"/>
</dbReference>
<evidence type="ECO:0000256" key="10">
    <source>
        <dbReference type="ARBA" id="ARBA00054027"/>
    </source>
</evidence>
<protein>
    <recommendedName>
        <fullName evidence="11 12">Aminodeoxychorismate lyase</fullName>
        <ecNumber evidence="8 12">4.1.3.38</ecNumber>
    </recommendedName>
</protein>
<dbReference type="GO" id="GO:0046656">
    <property type="term" value="P:folic acid biosynthetic process"/>
    <property type="evidence" value="ECO:0007669"/>
    <property type="project" value="UniProtKB-KW"/>
</dbReference>
<dbReference type="Pfam" id="PF01063">
    <property type="entry name" value="Aminotran_4"/>
    <property type="match status" value="1"/>
</dbReference>
<keyword evidence="16" id="KW-1185">Reference proteome</keyword>
<comment type="subunit">
    <text evidence="3">Homodimer.</text>
</comment>
<evidence type="ECO:0000256" key="6">
    <source>
        <dbReference type="ARBA" id="ARBA00023239"/>
    </source>
</evidence>
<evidence type="ECO:0000256" key="7">
    <source>
        <dbReference type="ARBA" id="ARBA00035633"/>
    </source>
</evidence>
<gene>
    <name evidence="13" type="ORF">NG42_03435</name>
    <name evidence="14" type="ORF">NG43_02290</name>
</gene>
<dbReference type="PANTHER" id="PTHR42743:SF2">
    <property type="entry name" value="AMINODEOXYCHORISMATE LYASE"/>
    <property type="match status" value="1"/>
</dbReference>
<dbReference type="PATRIC" id="fig|1560201.3.peg.739"/>
<dbReference type="EMBL" id="JRXE01000004">
    <property type="protein sequence ID" value="KOC91830.1"/>
    <property type="molecule type" value="Genomic_DNA"/>
</dbReference>
<dbReference type="GO" id="GO:0030170">
    <property type="term" value="F:pyridoxal phosphate binding"/>
    <property type="evidence" value="ECO:0007669"/>
    <property type="project" value="InterPro"/>
</dbReference>
<dbReference type="InterPro" id="IPR043131">
    <property type="entry name" value="BCAT-like_N"/>
</dbReference>
<evidence type="ECO:0000256" key="8">
    <source>
        <dbReference type="ARBA" id="ARBA00035676"/>
    </source>
</evidence>
<dbReference type="Gene3D" id="3.20.10.10">
    <property type="entry name" value="D-amino Acid Aminotransferase, subunit A, domain 2"/>
    <property type="match status" value="1"/>
</dbReference>
<evidence type="ECO:0000256" key="4">
    <source>
        <dbReference type="ARBA" id="ARBA00022898"/>
    </source>
</evidence>
<dbReference type="GO" id="GO:0008696">
    <property type="term" value="F:4-amino-4-deoxychorismate lyase activity"/>
    <property type="evidence" value="ECO:0007669"/>
    <property type="project" value="UniProtKB-UniRule"/>
</dbReference>
<dbReference type="AlphaFoldDB" id="A0A0L7TI72"/>
<name>A0A0L7TI72_9GAMM</name>
<organism evidence="14 15">
    <name type="scientific">Winslowiella iniecta</name>
    <dbReference type="NCBI Taxonomy" id="1560201"/>
    <lineage>
        <taxon>Bacteria</taxon>
        <taxon>Pseudomonadati</taxon>
        <taxon>Pseudomonadota</taxon>
        <taxon>Gammaproteobacteria</taxon>
        <taxon>Enterobacterales</taxon>
        <taxon>Erwiniaceae</taxon>
        <taxon>Winslowiella</taxon>
    </lineage>
</organism>
<dbReference type="NCBIfam" id="NF004761">
    <property type="entry name" value="PRK06092.1"/>
    <property type="match status" value="1"/>
</dbReference>
<dbReference type="Proteomes" id="UP000037088">
    <property type="component" value="Unassembled WGS sequence"/>
</dbReference>
<dbReference type="GO" id="GO:0005829">
    <property type="term" value="C:cytosol"/>
    <property type="evidence" value="ECO:0007669"/>
    <property type="project" value="TreeGrafter"/>
</dbReference>
<dbReference type="FunFam" id="3.20.10.10:FF:000002">
    <property type="entry name" value="D-alanine aminotransferase"/>
    <property type="match status" value="1"/>
</dbReference>